<evidence type="ECO:0000313" key="5">
    <source>
        <dbReference type="Proteomes" id="UP001058974"/>
    </source>
</evidence>
<feature type="region of interest" description="Disordered" evidence="1">
    <location>
        <begin position="229"/>
        <end position="252"/>
    </location>
</feature>
<comment type="caution">
    <text evidence="4">The sequence shown here is derived from an EMBL/GenBank/DDBJ whole genome shotgun (WGS) entry which is preliminary data.</text>
</comment>
<gene>
    <name evidence="4" type="ORF">KIW84_022201</name>
</gene>
<evidence type="ECO:0000256" key="1">
    <source>
        <dbReference type="SAM" id="MobiDB-lite"/>
    </source>
</evidence>
<dbReference type="PANTHER" id="PTHR48258">
    <property type="entry name" value="DUF4218 DOMAIN-CONTAINING PROTEIN-RELATED"/>
    <property type="match status" value="1"/>
</dbReference>
<dbReference type="Pfam" id="PF13960">
    <property type="entry name" value="DUF4218"/>
    <property type="match status" value="1"/>
</dbReference>
<reference evidence="4 5" key="1">
    <citation type="journal article" date="2022" name="Nat. Genet.">
        <title>Improved pea reference genome and pan-genome highlight genomic features and evolutionary characteristics.</title>
        <authorList>
            <person name="Yang T."/>
            <person name="Liu R."/>
            <person name="Luo Y."/>
            <person name="Hu S."/>
            <person name="Wang D."/>
            <person name="Wang C."/>
            <person name="Pandey M.K."/>
            <person name="Ge S."/>
            <person name="Xu Q."/>
            <person name="Li N."/>
            <person name="Li G."/>
            <person name="Huang Y."/>
            <person name="Saxena R.K."/>
            <person name="Ji Y."/>
            <person name="Li M."/>
            <person name="Yan X."/>
            <person name="He Y."/>
            <person name="Liu Y."/>
            <person name="Wang X."/>
            <person name="Xiang C."/>
            <person name="Varshney R.K."/>
            <person name="Ding H."/>
            <person name="Gao S."/>
            <person name="Zong X."/>
        </authorList>
    </citation>
    <scope>NUCLEOTIDE SEQUENCE [LARGE SCALE GENOMIC DNA]</scope>
    <source>
        <strain evidence="4 5">cv. Zhongwan 6</strain>
    </source>
</reference>
<dbReference type="PANTHER" id="PTHR48258:SF12">
    <property type="entry name" value="TRANSPOSON PROTEIN, CACTA, EN_SPM SUB-CLASS"/>
    <property type="match status" value="1"/>
</dbReference>
<evidence type="ECO:0000259" key="2">
    <source>
        <dbReference type="Pfam" id="PF13952"/>
    </source>
</evidence>
<keyword evidence="5" id="KW-1185">Reference proteome</keyword>
<protein>
    <recommendedName>
        <fullName evidence="6">DUF4218 domain-containing protein</fullName>
    </recommendedName>
</protein>
<proteinExistence type="predicted"/>
<dbReference type="Pfam" id="PF13952">
    <property type="entry name" value="DUF4216"/>
    <property type="match status" value="1"/>
</dbReference>
<dbReference type="EMBL" id="JAMSHJ010000002">
    <property type="protein sequence ID" value="KAI5435685.1"/>
    <property type="molecule type" value="Genomic_DNA"/>
</dbReference>
<accession>A0A9D4YDS4</accession>
<sequence length="633" mass="73473">MVEDNIIVEDSIQNMINDAFGVDRNHANEIPSASNFEIYQEDYVMPSLTQERNEAKEYYELAREGEQPLYEGCRQYSRLYFLVKLYHIKCLCGLSEKAMTMILELIKDAFEYANIPSSFYEAKKSITKLGLNYVKIPACPNGCMLYWGEDEEKETCKTCNTSKWKSNEEGHVNKKNKKIPAKRHRFRLNRIHFNGEQEIRSPPRTLSRHQIFEQVKEVKVVFGKKPVKEKSVKRKHEGQPVEGDSTQCDPTQEVKLGGPVHYRWMYPVERYLGKLKSYVCNKAKPEGSIAKGYRFEEILTFCSRYIENIETRWNQPGRVDDEPIGDIQTGSRVTELFPRVGKPVGGSSYYTLTPIEKLQAHRHVLTNCPIVDDYLKSASEIDKVHRHFSHWFRNRVSFHTKIDVCIELLFNKKTNWMLYHVWICNNLDNIDGPNKDVLISLAHGPYDKVKRFTAFNVNGFKFRTLERDNLLKTQNRGVFGMFGTQSYSSNSDTQMRFGGVPYYGRLIDIIVISYDGFIVPMFKYEWANTINPRGIKIDKLGFTSINFARLLHTEEHEDNEPYIQASEAQMVFYVDDENEQGWSIPGHLKPRELYDMGGNDEIMTPIEPYPSQNLEQIFSNDDPGTSVENDNNN</sequence>
<evidence type="ECO:0000313" key="4">
    <source>
        <dbReference type="EMBL" id="KAI5435685.1"/>
    </source>
</evidence>
<dbReference type="AlphaFoldDB" id="A0A9D4YDS4"/>
<dbReference type="Gramene" id="Psat02G0220100-T1">
    <property type="protein sequence ID" value="KAI5435685.1"/>
    <property type="gene ID" value="KIW84_022201"/>
</dbReference>
<organism evidence="4 5">
    <name type="scientific">Pisum sativum</name>
    <name type="common">Garden pea</name>
    <name type="synonym">Lathyrus oleraceus</name>
    <dbReference type="NCBI Taxonomy" id="3888"/>
    <lineage>
        <taxon>Eukaryota</taxon>
        <taxon>Viridiplantae</taxon>
        <taxon>Streptophyta</taxon>
        <taxon>Embryophyta</taxon>
        <taxon>Tracheophyta</taxon>
        <taxon>Spermatophyta</taxon>
        <taxon>Magnoliopsida</taxon>
        <taxon>eudicotyledons</taxon>
        <taxon>Gunneridae</taxon>
        <taxon>Pentapetalae</taxon>
        <taxon>rosids</taxon>
        <taxon>fabids</taxon>
        <taxon>Fabales</taxon>
        <taxon>Fabaceae</taxon>
        <taxon>Papilionoideae</taxon>
        <taxon>50 kb inversion clade</taxon>
        <taxon>NPAAA clade</taxon>
        <taxon>Hologalegina</taxon>
        <taxon>IRL clade</taxon>
        <taxon>Fabeae</taxon>
        <taxon>Lathyrus</taxon>
    </lineage>
</organism>
<feature type="domain" description="DUF4216" evidence="2">
    <location>
        <begin position="516"/>
        <end position="584"/>
    </location>
</feature>
<dbReference type="InterPro" id="IPR025452">
    <property type="entry name" value="DUF4218"/>
</dbReference>
<evidence type="ECO:0000259" key="3">
    <source>
        <dbReference type="Pfam" id="PF13960"/>
    </source>
</evidence>
<name>A0A9D4YDS4_PEA</name>
<feature type="domain" description="DUF4218" evidence="3">
    <location>
        <begin position="252"/>
        <end position="319"/>
    </location>
</feature>
<dbReference type="InterPro" id="IPR025312">
    <property type="entry name" value="DUF4216"/>
</dbReference>
<dbReference type="Proteomes" id="UP001058974">
    <property type="component" value="Chromosome 2"/>
</dbReference>
<evidence type="ECO:0008006" key="6">
    <source>
        <dbReference type="Google" id="ProtNLM"/>
    </source>
</evidence>